<name>A0A1B2DDQ6_9BACL</name>
<comment type="pathway">
    <text evidence="2">Glycan degradation; xylan degradation.</text>
</comment>
<comment type="similarity">
    <text evidence="3 12">Belongs to the glycosyl hydrolase 10 (cellulase F) family.</text>
</comment>
<evidence type="ECO:0000256" key="5">
    <source>
        <dbReference type="ARBA" id="ARBA00022729"/>
    </source>
</evidence>
<evidence type="ECO:0000256" key="9">
    <source>
        <dbReference type="ARBA" id="ARBA00023295"/>
    </source>
</evidence>
<evidence type="ECO:0000256" key="8">
    <source>
        <dbReference type="ARBA" id="ARBA00023277"/>
    </source>
</evidence>
<evidence type="ECO:0000256" key="2">
    <source>
        <dbReference type="ARBA" id="ARBA00004851"/>
    </source>
</evidence>
<dbReference type="InterPro" id="IPR031158">
    <property type="entry name" value="GH10_AS"/>
</dbReference>
<dbReference type="Pfam" id="PF02018">
    <property type="entry name" value="CBM_4_9"/>
    <property type="match status" value="1"/>
</dbReference>
<dbReference type="SUPFAM" id="SSF49785">
    <property type="entry name" value="Galactose-binding domain-like"/>
    <property type="match status" value="1"/>
</dbReference>
<dbReference type="PROSITE" id="PS51760">
    <property type="entry name" value="GH10_2"/>
    <property type="match status" value="1"/>
</dbReference>
<dbReference type="PANTHER" id="PTHR31490">
    <property type="entry name" value="GLYCOSYL HYDROLASE"/>
    <property type="match status" value="1"/>
</dbReference>
<keyword evidence="6" id="KW-0677">Repeat</keyword>
<protein>
    <recommendedName>
        <fullName evidence="12">Beta-xylanase</fullName>
        <ecNumber evidence="12">3.2.1.8</ecNumber>
    </recommendedName>
</protein>
<keyword evidence="8 12" id="KW-0119">Carbohydrate metabolism</keyword>
<dbReference type="Gene3D" id="3.20.20.80">
    <property type="entry name" value="Glycosidases"/>
    <property type="match status" value="1"/>
</dbReference>
<feature type="active site" description="Nucleophile" evidence="11">
    <location>
        <position position="438"/>
    </location>
</feature>
<evidence type="ECO:0000256" key="1">
    <source>
        <dbReference type="ARBA" id="ARBA00000681"/>
    </source>
</evidence>
<dbReference type="EC" id="3.2.1.8" evidence="12"/>
<dbReference type="InterPro" id="IPR003305">
    <property type="entry name" value="CenC_carb-bd"/>
</dbReference>
<dbReference type="SUPFAM" id="SSF51445">
    <property type="entry name" value="(Trans)glycosidases"/>
    <property type="match status" value="1"/>
</dbReference>
<dbReference type="InterPro" id="IPR010502">
    <property type="entry name" value="Carb-bd_dom_fam9"/>
</dbReference>
<accession>A0A1B2DDQ6</accession>
<sequence>MQFKKRILASWMVMSLFIGAAIPFSNAVIADKVPQIVLGSDFEDGSLQGWKARIGQEKLSLSKQEANTGSGSMLVEGRKRTYNGPMLDLRKQLLPNKEYEISAYIRLKEKPAKDITMQLTVYKNSGAASWSPLKQMTIKKEEWQEWHELKGTFLHGDTPSELKLYLETPYITDDTVDTTAFYVDDVSIAVISDMAIEDDIPAIKEVYKDDFTIGAAVYPWQMEGIYGDLLKKHFNSLTATYEMKPKFLAPKQGQYAFAAADRYVRFAQANDMVVRGHALIWHTDAAEWMYWDNNGKPASRTLALSRMKQYIEKVMKRYKGKVYAWDVVNEAIADTGGDKNGLRQTSWYKTIGPDYIEKAFEFARAADPSAKLYYNDYGTETPQKRQEIYQLLKRLKSKGLIDGVGLQSHYKLESPSTQEIEKTIKLYAGLGLDIQITELDIDTRISFGTAIPEAIAVQQAYRYKELLELYKKYGKSISSVTFWGVQDEKTYNNQALLFDTELQAKPAYWGVADSSQLPSDPQSRTVALRASPRVQQTADPIWDQAVSSQLTQLGSEKTSFKTLWDGTNLYVQVIVADKTRDDADQVELYVQENGQEGSDNAQEARRLIFPRLNHQKGSYSYVTRALATGYMVETVIPWQAVKGANGREIGFEVKIIEGSSGASKPIYWNDSAWPSDSAGKLGAVWLADMPK</sequence>
<dbReference type="Gene3D" id="2.60.120.260">
    <property type="entry name" value="Galactose-binding domain-like"/>
    <property type="match status" value="1"/>
</dbReference>
<proteinExistence type="inferred from homology"/>
<dbReference type="InterPro" id="IPR008979">
    <property type="entry name" value="Galactose-bd-like_sf"/>
</dbReference>
<organism evidence="15">
    <name type="scientific">Paenibacillus sp. BIHB 4019</name>
    <dbReference type="NCBI Taxonomy" id="1870819"/>
    <lineage>
        <taxon>Bacteria</taxon>
        <taxon>Bacillati</taxon>
        <taxon>Bacillota</taxon>
        <taxon>Bacilli</taxon>
        <taxon>Bacillales</taxon>
        <taxon>Paenibacillaceae</taxon>
        <taxon>Paenibacillus</taxon>
    </lineage>
</organism>
<evidence type="ECO:0000259" key="14">
    <source>
        <dbReference type="PROSITE" id="PS51760"/>
    </source>
</evidence>
<dbReference type="PRINTS" id="PR00134">
    <property type="entry name" value="GLHYDRLASE10"/>
</dbReference>
<evidence type="ECO:0000256" key="12">
    <source>
        <dbReference type="RuleBase" id="RU361174"/>
    </source>
</evidence>
<dbReference type="PANTHER" id="PTHR31490:SF90">
    <property type="entry name" value="ENDO-1,4-BETA-XYLANASE A"/>
    <property type="match status" value="1"/>
</dbReference>
<dbReference type="GO" id="GO:0045493">
    <property type="term" value="P:xylan catabolic process"/>
    <property type="evidence" value="ECO:0007669"/>
    <property type="project" value="UniProtKB-UniPathway"/>
</dbReference>
<feature type="chain" id="PRO_5038748064" description="Beta-xylanase" evidence="13">
    <location>
        <begin position="21"/>
        <end position="691"/>
    </location>
</feature>
<dbReference type="Pfam" id="PF06452">
    <property type="entry name" value="CBM9_1"/>
    <property type="match status" value="1"/>
</dbReference>
<feature type="domain" description="GH10" evidence="14">
    <location>
        <begin position="197"/>
        <end position="514"/>
    </location>
</feature>
<feature type="signal peptide" evidence="13">
    <location>
        <begin position="1"/>
        <end position="20"/>
    </location>
</feature>
<gene>
    <name evidence="15" type="ORF">BBD42_04675</name>
</gene>
<evidence type="ECO:0000256" key="13">
    <source>
        <dbReference type="SAM" id="SignalP"/>
    </source>
</evidence>
<keyword evidence="4" id="KW-0858">Xylan degradation</keyword>
<keyword evidence="5 13" id="KW-0732">Signal</keyword>
<dbReference type="InterPro" id="IPR017853">
    <property type="entry name" value="GH"/>
</dbReference>
<evidence type="ECO:0000256" key="3">
    <source>
        <dbReference type="ARBA" id="ARBA00007495"/>
    </source>
</evidence>
<evidence type="ECO:0000313" key="15">
    <source>
        <dbReference type="EMBL" id="ANY65839.1"/>
    </source>
</evidence>
<dbReference type="InterPro" id="IPR044846">
    <property type="entry name" value="GH10"/>
</dbReference>
<evidence type="ECO:0000256" key="6">
    <source>
        <dbReference type="ARBA" id="ARBA00022737"/>
    </source>
</evidence>
<evidence type="ECO:0000256" key="11">
    <source>
        <dbReference type="PROSITE-ProRule" id="PRU10061"/>
    </source>
</evidence>
<reference evidence="15" key="1">
    <citation type="submission" date="2016-08" db="EMBL/GenBank/DDBJ databases">
        <title>Complete Genome Seqeunce of Paenibacillus sp. BIHB 4019 from tea rhizoplane.</title>
        <authorList>
            <person name="Thakur R."/>
            <person name="Swarnkar M.K."/>
            <person name="Gulati A."/>
        </authorList>
    </citation>
    <scope>NUCLEOTIDE SEQUENCE [LARGE SCALE GENOMIC DNA]</scope>
    <source>
        <strain evidence="15">BIHB4019</strain>
    </source>
</reference>
<dbReference type="EMBL" id="CP016808">
    <property type="protein sequence ID" value="ANY65839.1"/>
    <property type="molecule type" value="Genomic_DNA"/>
</dbReference>
<dbReference type="SUPFAM" id="SSF49344">
    <property type="entry name" value="CBD9-like"/>
    <property type="match status" value="1"/>
</dbReference>
<keyword evidence="9 12" id="KW-0326">Glycosidase</keyword>
<evidence type="ECO:0000256" key="10">
    <source>
        <dbReference type="ARBA" id="ARBA00023326"/>
    </source>
</evidence>
<dbReference type="AlphaFoldDB" id="A0A1B2DDQ6"/>
<dbReference type="SMART" id="SM00633">
    <property type="entry name" value="Glyco_10"/>
    <property type="match status" value="1"/>
</dbReference>
<dbReference type="Pfam" id="PF00331">
    <property type="entry name" value="Glyco_hydro_10"/>
    <property type="match status" value="1"/>
</dbReference>
<dbReference type="PROSITE" id="PS00591">
    <property type="entry name" value="GH10_1"/>
    <property type="match status" value="1"/>
</dbReference>
<dbReference type="Gene3D" id="2.60.40.1190">
    <property type="match status" value="1"/>
</dbReference>
<dbReference type="GO" id="GO:0031176">
    <property type="term" value="F:endo-1,4-beta-xylanase activity"/>
    <property type="evidence" value="ECO:0007669"/>
    <property type="project" value="UniProtKB-EC"/>
</dbReference>
<dbReference type="InterPro" id="IPR001000">
    <property type="entry name" value="GH10_dom"/>
</dbReference>
<keyword evidence="7 12" id="KW-0378">Hydrolase</keyword>
<evidence type="ECO:0000256" key="7">
    <source>
        <dbReference type="ARBA" id="ARBA00022801"/>
    </source>
</evidence>
<comment type="catalytic activity">
    <reaction evidence="1 12">
        <text>Endohydrolysis of (1-&gt;4)-beta-D-xylosidic linkages in xylans.</text>
        <dbReference type="EC" id="3.2.1.8"/>
    </reaction>
</comment>
<dbReference type="UniPathway" id="UPA00114"/>
<dbReference type="GO" id="GO:0030246">
    <property type="term" value="F:carbohydrate binding"/>
    <property type="evidence" value="ECO:0007669"/>
    <property type="project" value="InterPro"/>
</dbReference>
<dbReference type="RefSeq" id="WP_099517212.1">
    <property type="nucleotide sequence ID" value="NZ_CP016808.1"/>
</dbReference>
<evidence type="ECO:0000256" key="4">
    <source>
        <dbReference type="ARBA" id="ARBA00022651"/>
    </source>
</evidence>
<keyword evidence="10 12" id="KW-0624">Polysaccharide degradation</keyword>